<evidence type="ECO:0000256" key="1">
    <source>
        <dbReference type="SAM" id="MobiDB-lite"/>
    </source>
</evidence>
<feature type="compositionally biased region" description="Basic and acidic residues" evidence="1">
    <location>
        <begin position="56"/>
        <end position="76"/>
    </location>
</feature>
<dbReference type="AlphaFoldDB" id="A0A915I0S4"/>
<organism evidence="2 3">
    <name type="scientific">Romanomermis culicivorax</name>
    <name type="common">Nematode worm</name>
    <dbReference type="NCBI Taxonomy" id="13658"/>
    <lineage>
        <taxon>Eukaryota</taxon>
        <taxon>Metazoa</taxon>
        <taxon>Ecdysozoa</taxon>
        <taxon>Nematoda</taxon>
        <taxon>Enoplea</taxon>
        <taxon>Dorylaimia</taxon>
        <taxon>Mermithida</taxon>
        <taxon>Mermithoidea</taxon>
        <taxon>Mermithidae</taxon>
        <taxon>Romanomermis</taxon>
    </lineage>
</organism>
<dbReference type="Proteomes" id="UP000887565">
    <property type="component" value="Unplaced"/>
</dbReference>
<accession>A0A915I0S4</accession>
<reference evidence="3" key="1">
    <citation type="submission" date="2022-11" db="UniProtKB">
        <authorList>
            <consortium name="WormBaseParasite"/>
        </authorList>
    </citation>
    <scope>IDENTIFICATION</scope>
</reference>
<dbReference type="WBParaSite" id="nRc.2.0.1.t07092-RA">
    <property type="protein sequence ID" value="nRc.2.0.1.t07092-RA"/>
    <property type="gene ID" value="nRc.2.0.1.g07092"/>
</dbReference>
<sequence length="121" mass="14155">MVKITVHLLKLYEQTSADVIHQLVHHVWKRAVGRIADGGAEKDQRKSEVGAMSKQTRREEEENVRIERRNDRKQKDAALPYTFVPERHKLRVTNCICNCFPNESDDTNDIDPTRIETYHTK</sequence>
<feature type="compositionally biased region" description="Basic and acidic residues" evidence="1">
    <location>
        <begin position="111"/>
        <end position="121"/>
    </location>
</feature>
<feature type="region of interest" description="Disordered" evidence="1">
    <location>
        <begin position="36"/>
        <end position="78"/>
    </location>
</feature>
<protein>
    <submittedName>
        <fullName evidence="3">Uncharacterized protein</fullName>
    </submittedName>
</protein>
<name>A0A915I0S4_ROMCU</name>
<keyword evidence="2" id="KW-1185">Reference proteome</keyword>
<feature type="region of interest" description="Disordered" evidence="1">
    <location>
        <begin position="101"/>
        <end position="121"/>
    </location>
</feature>
<proteinExistence type="predicted"/>
<evidence type="ECO:0000313" key="3">
    <source>
        <dbReference type="WBParaSite" id="nRc.2.0.1.t07092-RA"/>
    </source>
</evidence>
<evidence type="ECO:0000313" key="2">
    <source>
        <dbReference type="Proteomes" id="UP000887565"/>
    </source>
</evidence>
<feature type="compositionally biased region" description="Basic and acidic residues" evidence="1">
    <location>
        <begin position="39"/>
        <end position="48"/>
    </location>
</feature>